<comment type="caution">
    <text evidence="1">The sequence shown here is derived from an EMBL/GenBank/DDBJ whole genome shotgun (WGS) entry which is preliminary data.</text>
</comment>
<name>A0A4R7JRV0_9FLAO</name>
<reference evidence="1 2" key="1">
    <citation type="submission" date="2019-03" db="EMBL/GenBank/DDBJ databases">
        <title>Genomic Encyclopedia of Archaeal and Bacterial Type Strains, Phase II (KMG-II): from individual species to whole genera.</title>
        <authorList>
            <person name="Goeker M."/>
        </authorList>
    </citation>
    <scope>NUCLEOTIDE SEQUENCE [LARGE SCALE GENOMIC DNA]</scope>
    <source>
        <strain evidence="1 2">DSM 25233</strain>
    </source>
</reference>
<evidence type="ECO:0000313" key="2">
    <source>
        <dbReference type="Proteomes" id="UP000294749"/>
    </source>
</evidence>
<protein>
    <recommendedName>
        <fullName evidence="3">PIN domain-containing protein</fullName>
    </recommendedName>
</protein>
<evidence type="ECO:0000313" key="1">
    <source>
        <dbReference type="EMBL" id="TDT40564.1"/>
    </source>
</evidence>
<dbReference type="Proteomes" id="UP000294749">
    <property type="component" value="Unassembled WGS sequence"/>
</dbReference>
<accession>A0A4R7JRV0</accession>
<dbReference type="EMBL" id="SOAY01000014">
    <property type="protein sequence ID" value="TDT40564.1"/>
    <property type="molecule type" value="Genomic_DNA"/>
</dbReference>
<dbReference type="SUPFAM" id="SSF88723">
    <property type="entry name" value="PIN domain-like"/>
    <property type="match status" value="1"/>
</dbReference>
<evidence type="ECO:0008006" key="3">
    <source>
        <dbReference type="Google" id="ProtNLM"/>
    </source>
</evidence>
<organism evidence="1 2">
    <name type="scientific">Maribacter spongiicola</name>
    <dbReference type="NCBI Taxonomy" id="1206753"/>
    <lineage>
        <taxon>Bacteria</taxon>
        <taxon>Pseudomonadati</taxon>
        <taxon>Bacteroidota</taxon>
        <taxon>Flavobacteriia</taxon>
        <taxon>Flavobacteriales</taxon>
        <taxon>Flavobacteriaceae</taxon>
        <taxon>Maribacter</taxon>
    </lineage>
</organism>
<keyword evidence="2" id="KW-1185">Reference proteome</keyword>
<dbReference type="RefSeq" id="WP_133688654.1">
    <property type="nucleotide sequence ID" value="NZ_SOAY01000014.1"/>
</dbReference>
<gene>
    <name evidence="1" type="ORF">CLV90_3413</name>
</gene>
<sequence length="150" mass="17192">MKLIDTNSLIILLVGLIDPKLIQKHKRTSIYEEQDFNDLLSFIGDIEKLVVIPNVWTEVDNLLNNFNRGHKERYIEEITKTIKITTEKFLESKTAIESIGFLDLGLTDSLLLEYSKECELLITSDSKLSDYAIASGVTVFDLVKNRNERI</sequence>
<dbReference type="AlphaFoldDB" id="A0A4R7JRV0"/>
<dbReference type="OrthoDB" id="964341at2"/>
<proteinExistence type="predicted"/>
<dbReference type="InterPro" id="IPR029060">
    <property type="entry name" value="PIN-like_dom_sf"/>
</dbReference>